<proteinExistence type="predicted"/>
<name>A0A0F9W402_9ZZZZ</name>
<dbReference type="PROSITE" id="PS51257">
    <property type="entry name" value="PROKAR_LIPOPROTEIN"/>
    <property type="match status" value="1"/>
</dbReference>
<comment type="caution">
    <text evidence="1">The sequence shown here is derived from an EMBL/GenBank/DDBJ whole genome shotgun (WGS) entry which is preliminary data.</text>
</comment>
<gene>
    <name evidence="1" type="ORF">LCGC14_0061390</name>
</gene>
<organism evidence="1">
    <name type="scientific">marine sediment metagenome</name>
    <dbReference type="NCBI Taxonomy" id="412755"/>
    <lineage>
        <taxon>unclassified sequences</taxon>
        <taxon>metagenomes</taxon>
        <taxon>ecological metagenomes</taxon>
    </lineage>
</organism>
<evidence type="ECO:0008006" key="2">
    <source>
        <dbReference type="Google" id="ProtNLM"/>
    </source>
</evidence>
<reference evidence="1" key="1">
    <citation type="journal article" date="2015" name="Nature">
        <title>Complex archaea that bridge the gap between prokaryotes and eukaryotes.</title>
        <authorList>
            <person name="Spang A."/>
            <person name="Saw J.H."/>
            <person name="Jorgensen S.L."/>
            <person name="Zaremba-Niedzwiedzka K."/>
            <person name="Martijn J."/>
            <person name="Lind A.E."/>
            <person name="van Eijk R."/>
            <person name="Schleper C."/>
            <person name="Guy L."/>
            <person name="Ettema T.J."/>
        </authorList>
    </citation>
    <scope>NUCLEOTIDE SEQUENCE</scope>
</reference>
<dbReference type="EMBL" id="LAZR01000014">
    <property type="protein sequence ID" value="KKO06953.1"/>
    <property type="molecule type" value="Genomic_DNA"/>
</dbReference>
<dbReference type="AlphaFoldDB" id="A0A0F9W402"/>
<accession>A0A0F9W402</accession>
<protein>
    <recommendedName>
        <fullName evidence="2">Lipocalin-like domain-containing protein</fullName>
    </recommendedName>
</protein>
<sequence>MRTKIGSIITGVMMALFISACASVSEPHPLVGGWLITIDTPIGAMDANLNVNEDLTGEMSSQDLGGAPLDAVSVDGEAVSFSTTVDAQGQSMTLVFNGTVVDDQLSGSFNTDFGAIPVTGRRL</sequence>
<evidence type="ECO:0000313" key="1">
    <source>
        <dbReference type="EMBL" id="KKO06953.1"/>
    </source>
</evidence>